<sequence>MGKTCIWSTLSLNSPYIFISGDIWLKPDSMDPSEPAHSAVILFLSLKGASGTDIYSRMKNTYGTESTYIVQFADEAVILIIDVEVQTICRN</sequence>
<proteinExistence type="predicted"/>
<protein>
    <submittedName>
        <fullName evidence="1">Uncharacterized protein</fullName>
    </submittedName>
</protein>
<dbReference type="Proteomes" id="UP000499080">
    <property type="component" value="Unassembled WGS sequence"/>
</dbReference>
<gene>
    <name evidence="1" type="ORF">AVEN_50997_1</name>
</gene>
<accession>A0A4Y2W7V9</accession>
<evidence type="ECO:0000313" key="2">
    <source>
        <dbReference type="Proteomes" id="UP000499080"/>
    </source>
</evidence>
<name>A0A4Y2W7V9_ARAVE</name>
<evidence type="ECO:0000313" key="1">
    <source>
        <dbReference type="EMBL" id="GBO33239.1"/>
    </source>
</evidence>
<comment type="caution">
    <text evidence="1">The sequence shown here is derived from an EMBL/GenBank/DDBJ whole genome shotgun (WGS) entry which is preliminary data.</text>
</comment>
<reference evidence="1 2" key="1">
    <citation type="journal article" date="2019" name="Sci. Rep.">
        <title>Orb-weaving spider Araneus ventricosus genome elucidates the spidroin gene catalogue.</title>
        <authorList>
            <person name="Kono N."/>
            <person name="Nakamura H."/>
            <person name="Ohtoshi R."/>
            <person name="Moran D.A.P."/>
            <person name="Shinohara A."/>
            <person name="Yoshida Y."/>
            <person name="Fujiwara M."/>
            <person name="Mori M."/>
            <person name="Tomita M."/>
            <person name="Arakawa K."/>
        </authorList>
    </citation>
    <scope>NUCLEOTIDE SEQUENCE [LARGE SCALE GENOMIC DNA]</scope>
</reference>
<organism evidence="1 2">
    <name type="scientific">Araneus ventricosus</name>
    <name type="common">Orbweaver spider</name>
    <name type="synonym">Epeira ventricosa</name>
    <dbReference type="NCBI Taxonomy" id="182803"/>
    <lineage>
        <taxon>Eukaryota</taxon>
        <taxon>Metazoa</taxon>
        <taxon>Ecdysozoa</taxon>
        <taxon>Arthropoda</taxon>
        <taxon>Chelicerata</taxon>
        <taxon>Arachnida</taxon>
        <taxon>Araneae</taxon>
        <taxon>Araneomorphae</taxon>
        <taxon>Entelegynae</taxon>
        <taxon>Araneoidea</taxon>
        <taxon>Araneidae</taxon>
        <taxon>Araneus</taxon>
    </lineage>
</organism>
<dbReference type="AlphaFoldDB" id="A0A4Y2W7V9"/>
<keyword evidence="2" id="KW-1185">Reference proteome</keyword>
<dbReference type="EMBL" id="BGPR01056782">
    <property type="protein sequence ID" value="GBO33239.1"/>
    <property type="molecule type" value="Genomic_DNA"/>
</dbReference>